<dbReference type="EMBL" id="JAFNEN010000011">
    <property type="protein sequence ID" value="KAG8200913.1"/>
    <property type="molecule type" value="Genomic_DNA"/>
</dbReference>
<evidence type="ECO:0000256" key="1">
    <source>
        <dbReference type="ARBA" id="ARBA00004175"/>
    </source>
</evidence>
<keyword evidence="4" id="KW-0964">Secreted</keyword>
<evidence type="ECO:0000313" key="11">
    <source>
        <dbReference type="EMBL" id="KAG8200913.1"/>
    </source>
</evidence>
<comment type="caution">
    <text evidence="11">The sequence shown here is derived from an EMBL/GenBank/DDBJ whole genome shotgun (WGS) entry which is preliminary data.</text>
</comment>
<sequence length="596" mass="66989">MLIEKQLEKLSCEDLLQVNVIASLMDVVGRRLSMQMSMTRVLIPRYSYSKAPVGNLDLCTALENDVELGKKCLFYADVNARVPNTQDTAIAISSCVGNLEFVQLLLERNDVELGKKCLFYADVNARVPNTQDTAIAISSCVGNLEFVQLLLESAEVTLYTNKVADLESKCSDIFSKIYYACKEEEIDGYISESQDVQDIIDGYKLIVLRARDRLELENTEAKKVVPRESKQSSSGLNLSLKLPEFNIPSFSGSSNLEWLSFRDLLSASIVKNQNLSDAQRLQYLEKPTNPRAATGIRPLRKIQEGRSSNNHDSSNSPTRAETSPTILVTPTPADEARKPTIFHEEPGQDPTRWIAREGIQKVFPQPFQSQLQEFQSIEAIVKDEINRSIATISSSRPQSRDPRTQTTHTPRPQKRLNVPRMDTRRKTDLWLTADSRPSVLVQSPELSDDIDLMVEENKLSLDHGIVIPSTIASFRERKGMICANGQAQARHIPKGMCIGFAESENSDSLNTLTEMLSYSDVESAEISNPIDYTRMIASNLEADQRKKLQDLLENFQDSFHRGPRKQTPKINVKHKIDTGNHTAVSQRPYRVSPAER</sequence>
<evidence type="ECO:0000256" key="9">
    <source>
        <dbReference type="ARBA" id="ARBA00023298"/>
    </source>
</evidence>
<keyword evidence="5" id="KW-1052">Target cell membrane</keyword>
<keyword evidence="9" id="KW-1053">Target membrane</keyword>
<comment type="subcellular location">
    <subcellularLocation>
        <location evidence="2">Secreted</location>
    </subcellularLocation>
    <subcellularLocation>
        <location evidence="1">Target cell membrane</location>
    </subcellularLocation>
</comment>
<evidence type="ECO:0000256" key="2">
    <source>
        <dbReference type="ARBA" id="ARBA00004613"/>
    </source>
</evidence>
<keyword evidence="6" id="KW-0800">Toxin</keyword>
<dbReference type="AlphaFoldDB" id="A0AAV6VYV7"/>
<dbReference type="GO" id="GO:0044218">
    <property type="term" value="C:other organism cell membrane"/>
    <property type="evidence" value="ECO:0007669"/>
    <property type="project" value="UniProtKB-KW"/>
</dbReference>
<keyword evidence="3" id="KW-0268">Exocytosis</keyword>
<evidence type="ECO:0000313" key="12">
    <source>
        <dbReference type="Proteomes" id="UP000827092"/>
    </source>
</evidence>
<reference evidence="11 12" key="1">
    <citation type="journal article" date="2022" name="Nat. Ecol. Evol.">
        <title>A masculinizing supergene underlies an exaggerated male reproductive morph in a spider.</title>
        <authorList>
            <person name="Hendrickx F."/>
            <person name="De Corte Z."/>
            <person name="Sonet G."/>
            <person name="Van Belleghem S.M."/>
            <person name="Kostlbacher S."/>
            <person name="Vangestel C."/>
        </authorList>
    </citation>
    <scope>NUCLEOTIDE SEQUENCE [LARGE SCALE GENOMIC DNA]</scope>
    <source>
        <strain evidence="11">W744_W776</strain>
    </source>
</reference>
<organism evidence="11 12">
    <name type="scientific">Oedothorax gibbosus</name>
    <dbReference type="NCBI Taxonomy" id="931172"/>
    <lineage>
        <taxon>Eukaryota</taxon>
        <taxon>Metazoa</taxon>
        <taxon>Ecdysozoa</taxon>
        <taxon>Arthropoda</taxon>
        <taxon>Chelicerata</taxon>
        <taxon>Arachnida</taxon>
        <taxon>Araneae</taxon>
        <taxon>Araneomorphae</taxon>
        <taxon>Entelegynae</taxon>
        <taxon>Araneoidea</taxon>
        <taxon>Linyphiidae</taxon>
        <taxon>Erigoninae</taxon>
        <taxon>Oedothorax</taxon>
    </lineage>
</organism>
<proteinExistence type="predicted"/>
<dbReference type="GO" id="GO:0044231">
    <property type="term" value="C:host cell presynaptic membrane"/>
    <property type="evidence" value="ECO:0007669"/>
    <property type="project" value="UniProtKB-KW"/>
</dbReference>
<name>A0AAV6VYV7_9ARAC</name>
<dbReference type="GO" id="GO:0090729">
    <property type="term" value="F:toxin activity"/>
    <property type="evidence" value="ECO:0007669"/>
    <property type="project" value="UniProtKB-KW"/>
</dbReference>
<dbReference type="Proteomes" id="UP000827092">
    <property type="component" value="Unassembled WGS sequence"/>
</dbReference>
<dbReference type="GO" id="GO:0005576">
    <property type="term" value="C:extracellular region"/>
    <property type="evidence" value="ECO:0007669"/>
    <property type="project" value="UniProtKB-SubCell"/>
</dbReference>
<accession>A0AAV6VYV7</accession>
<evidence type="ECO:0000256" key="4">
    <source>
        <dbReference type="ARBA" id="ARBA00022525"/>
    </source>
</evidence>
<evidence type="ECO:0000256" key="10">
    <source>
        <dbReference type="SAM" id="MobiDB-lite"/>
    </source>
</evidence>
<keyword evidence="12" id="KW-1185">Reference proteome</keyword>
<gene>
    <name evidence="11" type="ORF">JTE90_020553</name>
</gene>
<feature type="region of interest" description="Disordered" evidence="10">
    <location>
        <begin position="576"/>
        <end position="596"/>
    </location>
</feature>
<dbReference type="InterPro" id="IPR036770">
    <property type="entry name" value="Ankyrin_rpt-contain_sf"/>
</dbReference>
<evidence type="ECO:0000256" key="8">
    <source>
        <dbReference type="ARBA" id="ARBA00023028"/>
    </source>
</evidence>
<evidence type="ECO:0000256" key="6">
    <source>
        <dbReference type="ARBA" id="ARBA00022656"/>
    </source>
</evidence>
<keyword evidence="8" id="KW-0638">Presynaptic neurotoxin</keyword>
<feature type="region of interest" description="Disordered" evidence="10">
    <location>
        <begin position="390"/>
        <end position="416"/>
    </location>
</feature>
<feature type="compositionally biased region" description="Polar residues" evidence="10">
    <location>
        <begin position="305"/>
        <end position="328"/>
    </location>
</feature>
<keyword evidence="7" id="KW-0528">Neurotoxin</keyword>
<feature type="region of interest" description="Disordered" evidence="10">
    <location>
        <begin position="281"/>
        <end position="335"/>
    </location>
</feature>
<dbReference type="Gene3D" id="1.25.40.20">
    <property type="entry name" value="Ankyrin repeat-containing domain"/>
    <property type="match status" value="1"/>
</dbReference>
<keyword evidence="9" id="KW-0472">Membrane</keyword>
<evidence type="ECO:0000256" key="7">
    <source>
        <dbReference type="ARBA" id="ARBA00022699"/>
    </source>
</evidence>
<dbReference type="GO" id="GO:0006887">
    <property type="term" value="P:exocytosis"/>
    <property type="evidence" value="ECO:0007669"/>
    <property type="project" value="UniProtKB-KW"/>
</dbReference>
<evidence type="ECO:0000256" key="5">
    <source>
        <dbReference type="ARBA" id="ARBA00022537"/>
    </source>
</evidence>
<evidence type="ECO:0000256" key="3">
    <source>
        <dbReference type="ARBA" id="ARBA00022483"/>
    </source>
</evidence>
<protein>
    <submittedName>
        <fullName evidence="11">Uncharacterized protein</fullName>
    </submittedName>
</protein>
<dbReference type="SUPFAM" id="SSF48403">
    <property type="entry name" value="Ankyrin repeat"/>
    <property type="match status" value="1"/>
</dbReference>